<evidence type="ECO:0000259" key="4">
    <source>
        <dbReference type="Pfam" id="PF06441"/>
    </source>
</evidence>
<name>A0A1M6BJV1_9ACTN</name>
<dbReference type="Pfam" id="PF06441">
    <property type="entry name" value="EHN"/>
    <property type="match status" value="1"/>
</dbReference>
<sequence>MNTATTPSTELPRVSQEALDALDARVTAVQLPRIVPAAAQAPGHDQSRQRSLLERWRGGFDWREVEDRIAGLGYVETRSDDGRRIAAIRARAEAPTGAPILLIHGWPDSPLRFIDLIPLLTAAGHDVVAPAIAGFWLSDEPEGEMSRDIPAADFHALMQALGYERYAVHAGDWGSAVAQTIAQQHPEGIIALHLTDVPFDLAYTIDKATAGPAEAAYLESIEKFGDEALYLTANTMQPNMVATVLADTPFGLATWLGSLYDAWSESRIADDHVIANAALMHLTSTVRSAMRLYSEPAMSWEAGDDAGWADADWGDAEAGGEGSWEQAADVAGPGDAEAADWGDAAGWAPAAVTVPTAFALFPTDLATAPRELAERFFAVERFTIMPRGGHFAALEEPGLVAEDLLQFLAGLGHSEP</sequence>
<dbReference type="PIRSF" id="PIRSF001112">
    <property type="entry name" value="Epoxide_hydrolase"/>
    <property type="match status" value="1"/>
</dbReference>
<dbReference type="SUPFAM" id="SSF53474">
    <property type="entry name" value="alpha/beta-Hydrolases"/>
    <property type="match status" value="2"/>
</dbReference>
<organism evidence="5 6">
    <name type="scientific">Tessaracoccus bendigoensis DSM 12906</name>
    <dbReference type="NCBI Taxonomy" id="1123357"/>
    <lineage>
        <taxon>Bacteria</taxon>
        <taxon>Bacillati</taxon>
        <taxon>Actinomycetota</taxon>
        <taxon>Actinomycetes</taxon>
        <taxon>Propionibacteriales</taxon>
        <taxon>Propionibacteriaceae</taxon>
        <taxon>Tessaracoccus</taxon>
    </lineage>
</organism>
<dbReference type="GO" id="GO:0097176">
    <property type="term" value="P:epoxide metabolic process"/>
    <property type="evidence" value="ECO:0007669"/>
    <property type="project" value="TreeGrafter"/>
</dbReference>
<dbReference type="PANTHER" id="PTHR21661">
    <property type="entry name" value="EPOXIDE HYDROLASE 1-RELATED"/>
    <property type="match status" value="1"/>
</dbReference>
<dbReference type="EMBL" id="FQZG01000007">
    <property type="protein sequence ID" value="SHI49060.1"/>
    <property type="molecule type" value="Genomic_DNA"/>
</dbReference>
<reference evidence="5 6" key="1">
    <citation type="submission" date="2016-11" db="EMBL/GenBank/DDBJ databases">
        <authorList>
            <person name="Jaros S."/>
            <person name="Januszkiewicz K."/>
            <person name="Wedrychowicz H."/>
        </authorList>
    </citation>
    <scope>NUCLEOTIDE SEQUENCE [LARGE SCALE GENOMIC DNA]</scope>
    <source>
        <strain evidence="5 6">DSM 12906</strain>
    </source>
</reference>
<dbReference type="Proteomes" id="UP000184512">
    <property type="component" value="Unassembled WGS sequence"/>
</dbReference>
<feature type="domain" description="Epoxide hydrolase N-terminal" evidence="4">
    <location>
        <begin position="13"/>
        <end position="113"/>
    </location>
</feature>
<dbReference type="GO" id="GO:0004301">
    <property type="term" value="F:epoxide hydrolase activity"/>
    <property type="evidence" value="ECO:0007669"/>
    <property type="project" value="TreeGrafter"/>
</dbReference>
<evidence type="ECO:0000256" key="2">
    <source>
        <dbReference type="ARBA" id="ARBA00022797"/>
    </source>
</evidence>
<dbReference type="STRING" id="1123357.SAMN02745244_00460"/>
<gene>
    <name evidence="5" type="ORF">SAMN02745244_00460</name>
</gene>
<dbReference type="InterPro" id="IPR016292">
    <property type="entry name" value="Epoxide_hydrolase"/>
</dbReference>
<dbReference type="OrthoDB" id="4654311at2"/>
<dbReference type="PRINTS" id="PR00412">
    <property type="entry name" value="EPOXHYDRLASE"/>
</dbReference>
<dbReference type="Gene3D" id="3.40.50.1820">
    <property type="entry name" value="alpha/beta hydrolase"/>
    <property type="match status" value="1"/>
</dbReference>
<keyword evidence="2" id="KW-0058">Aromatic hydrocarbons catabolism</keyword>
<dbReference type="AlphaFoldDB" id="A0A1M6BJV1"/>
<evidence type="ECO:0000256" key="3">
    <source>
        <dbReference type="ARBA" id="ARBA00022801"/>
    </source>
</evidence>
<dbReference type="PANTHER" id="PTHR21661:SF35">
    <property type="entry name" value="EPOXIDE HYDROLASE"/>
    <property type="match status" value="1"/>
</dbReference>
<evidence type="ECO:0000313" key="5">
    <source>
        <dbReference type="EMBL" id="SHI49060.1"/>
    </source>
</evidence>
<dbReference type="InterPro" id="IPR010497">
    <property type="entry name" value="Epoxide_hydro_N"/>
</dbReference>
<dbReference type="InterPro" id="IPR029058">
    <property type="entry name" value="AB_hydrolase_fold"/>
</dbReference>
<keyword evidence="3 5" id="KW-0378">Hydrolase</keyword>
<evidence type="ECO:0000313" key="6">
    <source>
        <dbReference type="Proteomes" id="UP000184512"/>
    </source>
</evidence>
<keyword evidence="6" id="KW-1185">Reference proteome</keyword>
<dbReference type="InterPro" id="IPR000639">
    <property type="entry name" value="Epox_hydrolase-like"/>
</dbReference>
<comment type="similarity">
    <text evidence="1">Belongs to the peptidase S33 family.</text>
</comment>
<proteinExistence type="inferred from homology"/>
<accession>A0A1M6BJV1</accession>
<dbReference type="RefSeq" id="WP_073185941.1">
    <property type="nucleotide sequence ID" value="NZ_FQZG01000007.1"/>
</dbReference>
<protein>
    <submittedName>
        <fullName evidence="5">Epoxide hydrolase N terminus</fullName>
    </submittedName>
</protein>
<evidence type="ECO:0000256" key="1">
    <source>
        <dbReference type="ARBA" id="ARBA00010088"/>
    </source>
</evidence>